<dbReference type="GeneID" id="29739519"/>
<dbReference type="RefSeq" id="WP_004461271.1">
    <property type="nucleotide sequence ID" value="NZ_AHON02000063.1"/>
</dbReference>
<evidence type="ECO:0000313" key="3">
    <source>
        <dbReference type="Proteomes" id="UP000006329"/>
    </source>
</evidence>
<proteinExistence type="predicted"/>
<dbReference type="InterPro" id="IPR001623">
    <property type="entry name" value="DnaJ_domain"/>
</dbReference>
<organism evidence="2 3">
    <name type="scientific">Leptospira santarosai str. MOR084</name>
    <dbReference type="NCBI Taxonomy" id="1049984"/>
    <lineage>
        <taxon>Bacteria</taxon>
        <taxon>Pseudomonadati</taxon>
        <taxon>Spirochaetota</taxon>
        <taxon>Spirochaetia</taxon>
        <taxon>Leptospirales</taxon>
        <taxon>Leptospiraceae</taxon>
        <taxon>Leptospira</taxon>
    </lineage>
</organism>
<dbReference type="SUPFAM" id="SSF46565">
    <property type="entry name" value="Chaperone J-domain"/>
    <property type="match status" value="1"/>
</dbReference>
<dbReference type="AlphaFoldDB" id="A0A0E2BCL7"/>
<dbReference type="SMART" id="SM00271">
    <property type="entry name" value="DnaJ"/>
    <property type="match status" value="1"/>
</dbReference>
<evidence type="ECO:0000259" key="1">
    <source>
        <dbReference type="PROSITE" id="PS50076"/>
    </source>
</evidence>
<dbReference type="Pfam" id="PF00226">
    <property type="entry name" value="DnaJ"/>
    <property type="match status" value="1"/>
</dbReference>
<sequence>MKKELINGFVTAENPKVRNMQAQSFDQIRSSLEDIIFEIQSGCTNCEWYIPAEKIISALNIRKEDYYRIFYSLRNDVHFSSRAAAGFNESHAESLIQLLSKILKIEGIGEEFAKNGIYFDDNYLAELQIILKETIQTRLEKHELDRELLLLLASATLDFDDAFDSYFDDKFNFERIVENEISDFIELKSIQNDYGADVFLKNHIFSILNTKVFHLREITREYRDRAYYDLFGNFRKKPKKKKNVSVFQEMDPETQRHLDVLGFDAPCTLEELKKRFKELIKKYHPDINKDGLEMTQRIIASYNFLIMRMN</sequence>
<dbReference type="InterPro" id="IPR036869">
    <property type="entry name" value="J_dom_sf"/>
</dbReference>
<comment type="caution">
    <text evidence="2">The sequence shown here is derived from an EMBL/GenBank/DDBJ whole genome shotgun (WGS) entry which is preliminary data.</text>
</comment>
<accession>A0A0E2BCL7</accession>
<keyword evidence="3" id="KW-1185">Reference proteome</keyword>
<dbReference type="PROSITE" id="PS50076">
    <property type="entry name" value="DNAJ_2"/>
    <property type="match status" value="1"/>
</dbReference>
<dbReference type="Gene3D" id="1.10.287.110">
    <property type="entry name" value="DnaJ domain"/>
    <property type="match status" value="1"/>
</dbReference>
<gene>
    <name evidence="2" type="ORF">LEP1GSC179_2980</name>
</gene>
<dbReference type="CDD" id="cd06257">
    <property type="entry name" value="DnaJ"/>
    <property type="match status" value="1"/>
</dbReference>
<dbReference type="Proteomes" id="UP000006329">
    <property type="component" value="Unassembled WGS sequence"/>
</dbReference>
<dbReference type="EMBL" id="AHON02000063">
    <property type="protein sequence ID" value="EKO32660.1"/>
    <property type="molecule type" value="Genomic_DNA"/>
</dbReference>
<evidence type="ECO:0000313" key="2">
    <source>
        <dbReference type="EMBL" id="EKO32660.1"/>
    </source>
</evidence>
<protein>
    <submittedName>
        <fullName evidence="2">DnaJ domain protein</fullName>
    </submittedName>
</protein>
<reference evidence="2" key="1">
    <citation type="submission" date="2012-10" db="EMBL/GenBank/DDBJ databases">
        <authorList>
            <person name="Harkins D.M."/>
            <person name="Durkin A.S."/>
            <person name="Brinkac L.M."/>
            <person name="Haft D.H."/>
            <person name="Selengut J.D."/>
            <person name="Sanka R."/>
            <person name="DePew J."/>
            <person name="Purushe J."/>
            <person name="Matthias M.A."/>
            <person name="Vinetz J.M."/>
            <person name="Sutton G.G."/>
            <person name="Nierman W.C."/>
            <person name="Fouts D.E."/>
        </authorList>
    </citation>
    <scope>NUCLEOTIDE SEQUENCE [LARGE SCALE GENOMIC DNA]</scope>
    <source>
        <strain evidence="2">MOR084</strain>
    </source>
</reference>
<feature type="domain" description="J" evidence="1">
    <location>
        <begin position="256"/>
        <end position="310"/>
    </location>
</feature>
<name>A0A0E2BCL7_9LEPT</name>